<proteinExistence type="predicted"/>
<name>A0A2G9UKC6_TELCI</name>
<feature type="region of interest" description="Disordered" evidence="2">
    <location>
        <begin position="145"/>
        <end position="237"/>
    </location>
</feature>
<dbReference type="PANTHER" id="PTHR23149">
    <property type="entry name" value="G PATCH DOMAIN CONTAINING PROTEIN"/>
    <property type="match status" value="1"/>
</dbReference>
<feature type="region of interest" description="Disordered" evidence="2">
    <location>
        <begin position="96"/>
        <end position="122"/>
    </location>
</feature>
<evidence type="ECO:0000313" key="4">
    <source>
        <dbReference type="Proteomes" id="UP000230423"/>
    </source>
</evidence>
<evidence type="ECO:0000313" key="3">
    <source>
        <dbReference type="EMBL" id="PIO70701.1"/>
    </source>
</evidence>
<dbReference type="EMBL" id="KZ346182">
    <property type="protein sequence ID" value="PIO70701.1"/>
    <property type="molecule type" value="Genomic_DNA"/>
</dbReference>
<feature type="compositionally biased region" description="Basic residues" evidence="2">
    <location>
        <begin position="223"/>
        <end position="235"/>
    </location>
</feature>
<protein>
    <submittedName>
        <fullName evidence="3">Uncharacterized protein</fullName>
    </submittedName>
</protein>
<sequence>MNIGLGADKLTAYDSTWIGHHDDFADLLNALNKNKEKKEATEEEKEERAKRISLELNSKSLRRRIHYQKFTRAKDMSNYTENDRAAVLGIGLSKNKRESPEKVKVEEPIEQKEETRAELNSNTTVSTLSVAEYFAAKMAALKTKKEEAQSDPQANFEMKTEVMVKEEENSEQSTSKERKKKRREMKRLEESLQYSTPSETCEVKVEVVEDEEVPVEDDDEMRRQRRREKKLKRRQERAQQEIEVWLYLLSLCGLAL</sequence>
<reference evidence="3 4" key="1">
    <citation type="submission" date="2015-09" db="EMBL/GenBank/DDBJ databases">
        <title>Draft genome of the parasitic nematode Teladorsagia circumcincta isolate WARC Sus (inbred).</title>
        <authorList>
            <person name="Mitreva M."/>
        </authorList>
    </citation>
    <scope>NUCLEOTIDE SEQUENCE [LARGE SCALE GENOMIC DNA]</scope>
    <source>
        <strain evidence="3 4">S</strain>
    </source>
</reference>
<dbReference type="AlphaFoldDB" id="A0A2G9UKC6"/>
<feature type="compositionally biased region" description="Basic and acidic residues" evidence="2">
    <location>
        <begin position="96"/>
        <end position="117"/>
    </location>
</feature>
<evidence type="ECO:0000256" key="2">
    <source>
        <dbReference type="SAM" id="MobiDB-lite"/>
    </source>
</evidence>
<feature type="compositionally biased region" description="Basic and acidic residues" evidence="2">
    <location>
        <begin position="158"/>
        <end position="167"/>
    </location>
</feature>
<accession>A0A2G9UKC6</accession>
<dbReference type="GO" id="GO:0005730">
    <property type="term" value="C:nucleolus"/>
    <property type="evidence" value="ECO:0007669"/>
    <property type="project" value="TreeGrafter"/>
</dbReference>
<organism evidence="3 4">
    <name type="scientific">Teladorsagia circumcincta</name>
    <name type="common">Brown stomach worm</name>
    <name type="synonym">Ostertagia circumcincta</name>
    <dbReference type="NCBI Taxonomy" id="45464"/>
    <lineage>
        <taxon>Eukaryota</taxon>
        <taxon>Metazoa</taxon>
        <taxon>Ecdysozoa</taxon>
        <taxon>Nematoda</taxon>
        <taxon>Chromadorea</taxon>
        <taxon>Rhabditida</taxon>
        <taxon>Rhabditina</taxon>
        <taxon>Rhabditomorpha</taxon>
        <taxon>Strongyloidea</taxon>
        <taxon>Trichostrongylidae</taxon>
        <taxon>Teladorsagia</taxon>
    </lineage>
</organism>
<dbReference type="OrthoDB" id="29523at2759"/>
<gene>
    <name evidence="3" type="ORF">TELCIR_07431</name>
</gene>
<feature type="coiled-coil region" evidence="1">
    <location>
        <begin position="24"/>
        <end position="57"/>
    </location>
</feature>
<keyword evidence="1" id="KW-0175">Coiled coil</keyword>
<dbReference type="Proteomes" id="UP000230423">
    <property type="component" value="Unassembled WGS sequence"/>
</dbReference>
<evidence type="ECO:0000256" key="1">
    <source>
        <dbReference type="SAM" id="Coils"/>
    </source>
</evidence>
<dbReference type="PANTHER" id="PTHR23149:SF27">
    <property type="entry name" value="PIN2_TERF1-INTERACTING TELOMERASE INHIBITOR 1"/>
    <property type="match status" value="1"/>
</dbReference>
<feature type="compositionally biased region" description="Acidic residues" evidence="2">
    <location>
        <begin position="208"/>
        <end position="219"/>
    </location>
</feature>
<keyword evidence="4" id="KW-1185">Reference proteome</keyword>
<dbReference type="GO" id="GO:0010521">
    <property type="term" value="F:telomerase inhibitor activity"/>
    <property type="evidence" value="ECO:0007669"/>
    <property type="project" value="TreeGrafter"/>
</dbReference>
<dbReference type="InterPro" id="IPR050656">
    <property type="entry name" value="PINX1"/>
</dbReference>